<proteinExistence type="predicted"/>
<feature type="non-terminal residue" evidence="2">
    <location>
        <position position="126"/>
    </location>
</feature>
<dbReference type="Pfam" id="PF04389">
    <property type="entry name" value="Peptidase_M28"/>
    <property type="match status" value="1"/>
</dbReference>
<dbReference type="AlphaFoldDB" id="J9F9M4"/>
<evidence type="ECO:0000259" key="1">
    <source>
        <dbReference type="Pfam" id="PF04389"/>
    </source>
</evidence>
<dbReference type="EMBL" id="AMCI01008363">
    <property type="protein sequence ID" value="EJW91143.1"/>
    <property type="molecule type" value="Genomic_DNA"/>
</dbReference>
<reference evidence="2" key="1">
    <citation type="journal article" date="2012" name="PLoS ONE">
        <title>Gene sets for utilization of primary and secondary nutrition supplies in the distal gut of endangered iberian lynx.</title>
        <authorList>
            <person name="Alcaide M."/>
            <person name="Messina E."/>
            <person name="Richter M."/>
            <person name="Bargiela R."/>
            <person name="Peplies J."/>
            <person name="Huws S.A."/>
            <person name="Newbold C.J."/>
            <person name="Golyshin P.N."/>
            <person name="Simon M.A."/>
            <person name="Lopez G."/>
            <person name="Yakimov M.M."/>
            <person name="Ferrer M."/>
        </authorList>
    </citation>
    <scope>NUCLEOTIDE SEQUENCE</scope>
</reference>
<gene>
    <name evidence="2" type="ORF">EVA_20750</name>
</gene>
<comment type="caution">
    <text evidence="2">The sequence shown here is derived from an EMBL/GenBank/DDBJ whole genome shotgun (WGS) entry which is preliminary data.</text>
</comment>
<dbReference type="Gene3D" id="3.40.630.10">
    <property type="entry name" value="Zn peptidases"/>
    <property type="match status" value="1"/>
</dbReference>
<name>J9F9M4_9ZZZZ</name>
<dbReference type="InterPro" id="IPR007484">
    <property type="entry name" value="Peptidase_M28"/>
</dbReference>
<organism evidence="2">
    <name type="scientific">gut metagenome</name>
    <dbReference type="NCBI Taxonomy" id="749906"/>
    <lineage>
        <taxon>unclassified sequences</taxon>
        <taxon>metagenomes</taxon>
        <taxon>organismal metagenomes</taxon>
    </lineage>
</organism>
<dbReference type="SUPFAM" id="SSF53187">
    <property type="entry name" value="Zn-dependent exopeptidases"/>
    <property type="match status" value="1"/>
</dbReference>
<accession>J9F9M4</accession>
<feature type="domain" description="Peptidase M28" evidence="1">
    <location>
        <begin position="1"/>
        <end position="124"/>
    </location>
</feature>
<evidence type="ECO:0000313" key="2">
    <source>
        <dbReference type="EMBL" id="EJW91143.1"/>
    </source>
</evidence>
<sequence>MLGTKYYVDNPLYPIEKIAAVINLDVFPLWGENNDVTITGYGNSDLDERVARLAKRYNRYVMPDPDAYNGMFYRSDHFPFVQKGIPAMFAKGWNDNRKHGKEWSRKEIDRYWAEIYHKPTDQTDSG</sequence>
<protein>
    <submittedName>
        <fullName evidence="2">Protein containing Peptidase M28 domain protein</fullName>
    </submittedName>
</protein>